<dbReference type="EMBL" id="DS113985">
    <property type="protein sequence ID" value="EAX92163.1"/>
    <property type="molecule type" value="Genomic_DNA"/>
</dbReference>
<name>A2FSG6_TRIV3</name>
<sequence>MSEDYQPHVILLTGGAGFIGSHVCNHLVLKYPDVKLICLEKSCISFISLPSELTS</sequence>
<accession>A2FSG6</accession>
<protein>
    <recommendedName>
        <fullName evidence="1">NAD-dependent epimerase/dehydratase domain-containing protein</fullName>
    </recommendedName>
</protein>
<feature type="domain" description="NAD-dependent epimerase/dehydratase" evidence="1">
    <location>
        <begin position="10"/>
        <end position="33"/>
    </location>
</feature>
<keyword evidence="3" id="KW-1185">Reference proteome</keyword>
<dbReference type="VEuPathDB" id="TrichDB:TVAGG3_0006590"/>
<dbReference type="RefSeq" id="XP_001305093.1">
    <property type="nucleotide sequence ID" value="XM_001305092.1"/>
</dbReference>
<reference evidence="2" key="2">
    <citation type="journal article" date="2007" name="Science">
        <title>Draft genome sequence of the sexually transmitted pathogen Trichomonas vaginalis.</title>
        <authorList>
            <person name="Carlton J.M."/>
            <person name="Hirt R.P."/>
            <person name="Silva J.C."/>
            <person name="Delcher A.L."/>
            <person name="Schatz M."/>
            <person name="Zhao Q."/>
            <person name="Wortman J.R."/>
            <person name="Bidwell S.L."/>
            <person name="Alsmark U.C.M."/>
            <person name="Besteiro S."/>
            <person name="Sicheritz-Ponten T."/>
            <person name="Noel C.J."/>
            <person name="Dacks J.B."/>
            <person name="Foster P.G."/>
            <person name="Simillion C."/>
            <person name="Van de Peer Y."/>
            <person name="Miranda-Saavedra D."/>
            <person name="Barton G.J."/>
            <person name="Westrop G.D."/>
            <person name="Mueller S."/>
            <person name="Dessi D."/>
            <person name="Fiori P.L."/>
            <person name="Ren Q."/>
            <person name="Paulsen I."/>
            <person name="Zhang H."/>
            <person name="Bastida-Corcuera F.D."/>
            <person name="Simoes-Barbosa A."/>
            <person name="Brown M.T."/>
            <person name="Hayes R.D."/>
            <person name="Mukherjee M."/>
            <person name="Okumura C.Y."/>
            <person name="Schneider R."/>
            <person name="Smith A.J."/>
            <person name="Vanacova S."/>
            <person name="Villalvazo M."/>
            <person name="Haas B.J."/>
            <person name="Pertea M."/>
            <person name="Feldblyum T.V."/>
            <person name="Utterback T.R."/>
            <person name="Shu C.L."/>
            <person name="Osoegawa K."/>
            <person name="de Jong P.J."/>
            <person name="Hrdy I."/>
            <person name="Horvathova L."/>
            <person name="Zubacova Z."/>
            <person name="Dolezal P."/>
            <person name="Malik S.B."/>
            <person name="Logsdon J.M. Jr."/>
            <person name="Henze K."/>
            <person name="Gupta A."/>
            <person name="Wang C.C."/>
            <person name="Dunne R.L."/>
            <person name="Upcroft J.A."/>
            <person name="Upcroft P."/>
            <person name="White O."/>
            <person name="Salzberg S.L."/>
            <person name="Tang P."/>
            <person name="Chiu C.-H."/>
            <person name="Lee Y.-S."/>
            <person name="Embley T.M."/>
            <person name="Coombs G.H."/>
            <person name="Mottram J.C."/>
            <person name="Tachezy J."/>
            <person name="Fraser-Liggett C.M."/>
            <person name="Johnson P.J."/>
        </authorList>
    </citation>
    <scope>NUCLEOTIDE SEQUENCE [LARGE SCALE GENOMIC DNA]</scope>
    <source>
        <strain evidence="2">G3</strain>
    </source>
</reference>
<dbReference type="InterPro" id="IPR036291">
    <property type="entry name" value="NAD(P)-bd_dom_sf"/>
</dbReference>
<dbReference type="Gene3D" id="3.40.50.720">
    <property type="entry name" value="NAD(P)-binding Rossmann-like Domain"/>
    <property type="match status" value="1"/>
</dbReference>
<dbReference type="Proteomes" id="UP000001542">
    <property type="component" value="Unassembled WGS sequence"/>
</dbReference>
<proteinExistence type="predicted"/>
<evidence type="ECO:0000313" key="3">
    <source>
        <dbReference type="Proteomes" id="UP000001542"/>
    </source>
</evidence>
<dbReference type="OrthoDB" id="16464at2759"/>
<dbReference type="InterPro" id="IPR001509">
    <property type="entry name" value="Epimerase_deHydtase"/>
</dbReference>
<evidence type="ECO:0000313" key="2">
    <source>
        <dbReference type="EMBL" id="EAX92163.1"/>
    </source>
</evidence>
<evidence type="ECO:0000259" key="1">
    <source>
        <dbReference type="Pfam" id="PF01370"/>
    </source>
</evidence>
<dbReference type="KEGG" id="tva:4749872"/>
<dbReference type="VEuPathDB" id="TrichDB:TVAG_383360"/>
<dbReference type="SUPFAM" id="SSF51735">
    <property type="entry name" value="NAD(P)-binding Rossmann-fold domains"/>
    <property type="match status" value="1"/>
</dbReference>
<dbReference type="SMR" id="A2FSG6"/>
<dbReference type="STRING" id="5722.A2FSG6"/>
<reference evidence="2" key="1">
    <citation type="submission" date="2006-10" db="EMBL/GenBank/DDBJ databases">
        <authorList>
            <person name="Amadeo P."/>
            <person name="Zhao Q."/>
            <person name="Wortman J."/>
            <person name="Fraser-Liggett C."/>
            <person name="Carlton J."/>
        </authorList>
    </citation>
    <scope>NUCLEOTIDE SEQUENCE</scope>
    <source>
        <strain evidence="2">G3</strain>
    </source>
</reference>
<gene>
    <name evidence="2" type="ORF">TVAG_383360</name>
</gene>
<dbReference type="Pfam" id="PF01370">
    <property type="entry name" value="Epimerase"/>
    <property type="match status" value="1"/>
</dbReference>
<dbReference type="InParanoid" id="A2FSG6"/>
<organism evidence="2 3">
    <name type="scientific">Trichomonas vaginalis (strain ATCC PRA-98 / G3)</name>
    <dbReference type="NCBI Taxonomy" id="412133"/>
    <lineage>
        <taxon>Eukaryota</taxon>
        <taxon>Metamonada</taxon>
        <taxon>Parabasalia</taxon>
        <taxon>Trichomonadida</taxon>
        <taxon>Trichomonadidae</taxon>
        <taxon>Trichomonas</taxon>
    </lineage>
</organism>
<dbReference type="AlphaFoldDB" id="A2FSG6"/>